<dbReference type="AlphaFoldDB" id="A0A9Q0UVA5"/>
<sequence length="66" mass="7581">MTGPVLDYDFDEIPDFDFDEIIFQDGCSIDSLLDEISCDPAVMEVPRADEIPFQDFAMMDEVGLWR</sequence>
<organism evidence="1 2">
    <name type="scientific">Salix viminalis</name>
    <name type="common">Common osier</name>
    <name type="synonym">Basket willow</name>
    <dbReference type="NCBI Taxonomy" id="40686"/>
    <lineage>
        <taxon>Eukaryota</taxon>
        <taxon>Viridiplantae</taxon>
        <taxon>Streptophyta</taxon>
        <taxon>Embryophyta</taxon>
        <taxon>Tracheophyta</taxon>
        <taxon>Spermatophyta</taxon>
        <taxon>Magnoliopsida</taxon>
        <taxon>eudicotyledons</taxon>
        <taxon>Gunneridae</taxon>
        <taxon>Pentapetalae</taxon>
        <taxon>rosids</taxon>
        <taxon>fabids</taxon>
        <taxon>Malpighiales</taxon>
        <taxon>Salicaceae</taxon>
        <taxon>Saliceae</taxon>
        <taxon>Salix</taxon>
    </lineage>
</organism>
<proteinExistence type="predicted"/>
<protein>
    <submittedName>
        <fullName evidence="1">Uncharacterized protein</fullName>
    </submittedName>
</protein>
<reference evidence="1" key="1">
    <citation type="submission" date="2022-11" db="EMBL/GenBank/DDBJ databases">
        <authorList>
            <person name="Hyden B.L."/>
            <person name="Feng K."/>
            <person name="Yates T."/>
            <person name="Jawdy S."/>
            <person name="Smart L.B."/>
            <person name="Muchero W."/>
        </authorList>
    </citation>
    <scope>NUCLEOTIDE SEQUENCE</scope>
    <source>
        <tissue evidence="1">Shoot tip</tissue>
    </source>
</reference>
<keyword evidence="2" id="KW-1185">Reference proteome</keyword>
<dbReference type="EMBL" id="JAPFFL010000003">
    <property type="protein sequence ID" value="KAJ6736788.1"/>
    <property type="molecule type" value="Genomic_DNA"/>
</dbReference>
<gene>
    <name evidence="1" type="ORF">OIU85_018909</name>
</gene>
<evidence type="ECO:0000313" key="1">
    <source>
        <dbReference type="EMBL" id="KAJ6736788.1"/>
    </source>
</evidence>
<comment type="caution">
    <text evidence="1">The sequence shown here is derived from an EMBL/GenBank/DDBJ whole genome shotgun (WGS) entry which is preliminary data.</text>
</comment>
<accession>A0A9Q0UVA5</accession>
<reference evidence="1" key="2">
    <citation type="journal article" date="2023" name="Int. J. Mol. Sci.">
        <title>De Novo Assembly and Annotation of 11 Diverse Shrub Willow (Salix) Genomes Reveals Novel Gene Organization in Sex-Linked Regions.</title>
        <authorList>
            <person name="Hyden B."/>
            <person name="Feng K."/>
            <person name="Yates T.B."/>
            <person name="Jawdy S."/>
            <person name="Cereghino C."/>
            <person name="Smart L.B."/>
            <person name="Muchero W."/>
        </authorList>
    </citation>
    <scope>NUCLEOTIDE SEQUENCE [LARGE SCALE GENOMIC DNA]</scope>
    <source>
        <tissue evidence="1">Shoot tip</tissue>
    </source>
</reference>
<evidence type="ECO:0000313" key="2">
    <source>
        <dbReference type="Proteomes" id="UP001151529"/>
    </source>
</evidence>
<dbReference type="Proteomes" id="UP001151529">
    <property type="component" value="Chromosome 5"/>
</dbReference>
<name>A0A9Q0UVA5_SALVM</name>